<dbReference type="AlphaFoldDB" id="A0A0G0DDU5"/>
<reference evidence="2 3" key="1">
    <citation type="journal article" date="2015" name="Nature">
        <title>rRNA introns, odd ribosomes, and small enigmatic genomes across a large radiation of phyla.</title>
        <authorList>
            <person name="Brown C.T."/>
            <person name="Hug L.A."/>
            <person name="Thomas B.C."/>
            <person name="Sharon I."/>
            <person name="Castelle C.J."/>
            <person name="Singh A."/>
            <person name="Wilkins M.J."/>
            <person name="Williams K.H."/>
            <person name="Banfield J.F."/>
        </authorList>
    </citation>
    <scope>NUCLEOTIDE SEQUENCE [LARGE SCALE GENOMIC DNA]</scope>
</reference>
<comment type="similarity">
    <text evidence="1">Belongs to the phD/YefM antitoxin family.</text>
</comment>
<comment type="caution">
    <text evidence="2">The sequence shown here is derived from an EMBL/GenBank/DDBJ whole genome shotgun (WGS) entry which is preliminary data.</text>
</comment>
<organism evidence="2 3">
    <name type="scientific">Candidatus Roizmanbacteria bacterium GW2011_GWC2_34_23</name>
    <dbReference type="NCBI Taxonomy" id="1618484"/>
    <lineage>
        <taxon>Bacteria</taxon>
        <taxon>Candidatus Roizmaniibacteriota</taxon>
    </lineage>
</organism>
<dbReference type="Proteomes" id="UP000034004">
    <property type="component" value="Unassembled WGS sequence"/>
</dbReference>
<accession>A0A0G0DDU5</accession>
<dbReference type="InterPro" id="IPR036165">
    <property type="entry name" value="YefM-like_sf"/>
</dbReference>
<dbReference type="PATRIC" id="fig|1618484.3.peg.494"/>
<evidence type="ECO:0000256" key="1">
    <source>
        <dbReference type="ARBA" id="ARBA00009981"/>
    </source>
</evidence>
<protein>
    <recommendedName>
        <fullName evidence="4">Antitoxin</fullName>
    </recommendedName>
</protein>
<evidence type="ECO:0008006" key="4">
    <source>
        <dbReference type="Google" id="ProtNLM"/>
    </source>
</evidence>
<sequence length="86" mass="10128">MITLNNISTISDLRFKTKKVINKAAISPVFLFNRSTPTSVIISFEKYQEMTDALEDYYLSLKAEDYEKENKDQIKWISHKEIKKHV</sequence>
<evidence type="ECO:0000313" key="2">
    <source>
        <dbReference type="EMBL" id="KKP61440.1"/>
    </source>
</evidence>
<evidence type="ECO:0000313" key="3">
    <source>
        <dbReference type="Proteomes" id="UP000034004"/>
    </source>
</evidence>
<proteinExistence type="inferred from homology"/>
<dbReference type="STRING" id="1618484.UR56_C0013G0020"/>
<dbReference type="SUPFAM" id="SSF143120">
    <property type="entry name" value="YefM-like"/>
    <property type="match status" value="1"/>
</dbReference>
<dbReference type="EMBL" id="LBPR01000013">
    <property type="protein sequence ID" value="KKP61440.1"/>
    <property type="molecule type" value="Genomic_DNA"/>
</dbReference>
<gene>
    <name evidence="2" type="ORF">UR56_C0013G0020</name>
</gene>
<name>A0A0G0DDU5_9BACT</name>